<name>J9AY91_WUCBA</name>
<comment type="caution">
    <text evidence="2">The sequence shown here is derived from an EMBL/GenBank/DDBJ whole genome shotgun (WGS) entry which is preliminary data.</text>
</comment>
<protein>
    <submittedName>
        <fullName evidence="2">Uncharacterized protein</fullName>
    </submittedName>
</protein>
<feature type="region of interest" description="Disordered" evidence="1">
    <location>
        <begin position="59"/>
        <end position="80"/>
    </location>
</feature>
<accession>J9AY91</accession>
<evidence type="ECO:0000313" key="2">
    <source>
        <dbReference type="EMBL" id="EJW79530.1"/>
    </source>
</evidence>
<dbReference type="EMBL" id="ADBV01005378">
    <property type="protein sequence ID" value="EJW79530.1"/>
    <property type="molecule type" value="Genomic_DNA"/>
</dbReference>
<dbReference type="Proteomes" id="UP000004810">
    <property type="component" value="Unassembled WGS sequence"/>
</dbReference>
<organism evidence="2 3">
    <name type="scientific">Wuchereria bancrofti</name>
    <dbReference type="NCBI Taxonomy" id="6293"/>
    <lineage>
        <taxon>Eukaryota</taxon>
        <taxon>Metazoa</taxon>
        <taxon>Ecdysozoa</taxon>
        <taxon>Nematoda</taxon>
        <taxon>Chromadorea</taxon>
        <taxon>Rhabditida</taxon>
        <taxon>Spirurina</taxon>
        <taxon>Spiruromorpha</taxon>
        <taxon>Filarioidea</taxon>
        <taxon>Onchocercidae</taxon>
        <taxon>Wuchereria</taxon>
    </lineage>
</organism>
<dbReference type="AlphaFoldDB" id="J9AY91"/>
<dbReference type="PANTHER" id="PTHR46295:SF1">
    <property type="entry name" value="ENDOPLASMIC RETICULUM RESIDENT PROTEIN 44"/>
    <property type="match status" value="1"/>
</dbReference>
<dbReference type="GO" id="GO:0005789">
    <property type="term" value="C:endoplasmic reticulum membrane"/>
    <property type="evidence" value="ECO:0007669"/>
    <property type="project" value="TreeGrafter"/>
</dbReference>
<dbReference type="GO" id="GO:0006457">
    <property type="term" value="P:protein folding"/>
    <property type="evidence" value="ECO:0007669"/>
    <property type="project" value="TreeGrafter"/>
</dbReference>
<dbReference type="Gene3D" id="3.40.30.10">
    <property type="entry name" value="Glutaredoxin"/>
    <property type="match status" value="1"/>
</dbReference>
<dbReference type="GO" id="GO:0005793">
    <property type="term" value="C:endoplasmic reticulum-Golgi intermediate compartment"/>
    <property type="evidence" value="ECO:0007669"/>
    <property type="project" value="TreeGrafter"/>
</dbReference>
<sequence>MLEKIHFNLLNQIFTEKLLCCSVPGKLRQFVLDLHSGKLHREFHHSPDPMQSAVLPTSSEAAFEKETKGTDKSQPPTSIFKQLKPSETRYSLLYKDEL</sequence>
<evidence type="ECO:0000256" key="1">
    <source>
        <dbReference type="SAM" id="MobiDB-lite"/>
    </source>
</evidence>
<gene>
    <name evidence="2" type="ORF">WUBG_09562</name>
</gene>
<dbReference type="InterPro" id="IPR052643">
    <property type="entry name" value="ERP44"/>
</dbReference>
<evidence type="ECO:0000313" key="3">
    <source>
        <dbReference type="Proteomes" id="UP000004810"/>
    </source>
</evidence>
<feature type="compositionally biased region" description="Basic and acidic residues" evidence="1">
    <location>
        <begin position="62"/>
        <end position="71"/>
    </location>
</feature>
<proteinExistence type="predicted"/>
<reference evidence="3" key="1">
    <citation type="submission" date="2012-08" db="EMBL/GenBank/DDBJ databases">
        <title>The Genome Sequence of Wuchereria bancrofti.</title>
        <authorList>
            <person name="Nutman T.B."/>
            <person name="Fink D.L."/>
            <person name="Russ C."/>
            <person name="Young S."/>
            <person name="Zeng Q."/>
            <person name="Koehrsen M."/>
            <person name="Alvarado L."/>
            <person name="Berlin A."/>
            <person name="Chapman S.B."/>
            <person name="Chen Z."/>
            <person name="Freedman E."/>
            <person name="Gellesch M."/>
            <person name="Goldberg J."/>
            <person name="Griggs A."/>
            <person name="Gujja S."/>
            <person name="Heilman E.R."/>
            <person name="Heiman D."/>
            <person name="Hepburn T."/>
            <person name="Howarth C."/>
            <person name="Jen D."/>
            <person name="Larson L."/>
            <person name="Lewis B."/>
            <person name="Mehta T."/>
            <person name="Park D."/>
            <person name="Pearson M."/>
            <person name="Roberts A."/>
            <person name="Saif S."/>
            <person name="Shea T."/>
            <person name="Shenoy N."/>
            <person name="Sisk P."/>
            <person name="Stolte C."/>
            <person name="Sykes S."/>
            <person name="Walk T."/>
            <person name="White J."/>
            <person name="Yandava C."/>
            <person name="Haas B."/>
            <person name="Henn M.R."/>
            <person name="Nusbaum C."/>
            <person name="Birren B."/>
        </authorList>
    </citation>
    <scope>NUCLEOTIDE SEQUENCE [LARGE SCALE GENOMIC DNA]</scope>
    <source>
        <strain evidence="3">NA</strain>
    </source>
</reference>
<dbReference type="PANTHER" id="PTHR46295">
    <property type="entry name" value="ENDOPLASMIC RETICULUM RESIDENT PROTEIN 44"/>
    <property type="match status" value="1"/>
</dbReference>
<dbReference type="GO" id="GO:0003756">
    <property type="term" value="F:protein disulfide isomerase activity"/>
    <property type="evidence" value="ECO:0007669"/>
    <property type="project" value="TreeGrafter"/>
</dbReference>